<keyword evidence="11" id="KW-1185">Reference proteome</keyword>
<feature type="transmembrane region" description="Helical" evidence="9">
    <location>
        <begin position="128"/>
        <end position="145"/>
    </location>
</feature>
<keyword evidence="7 9" id="KW-0472">Membrane</keyword>
<keyword evidence="8" id="KW-0915">Sodium</keyword>
<dbReference type="EMBL" id="JASPKZ010001974">
    <property type="protein sequence ID" value="KAJ9596671.1"/>
    <property type="molecule type" value="Genomic_DNA"/>
</dbReference>
<proteinExistence type="inferred from homology"/>
<comment type="subcellular location">
    <subcellularLocation>
        <location evidence="1">Membrane</location>
        <topology evidence="1">Multi-pass membrane protein</topology>
    </subcellularLocation>
</comment>
<gene>
    <name evidence="10" type="ORF">L9F63_012275</name>
</gene>
<dbReference type="GO" id="GO:0005283">
    <property type="term" value="F:amino acid:sodium symporter activity"/>
    <property type="evidence" value="ECO:0007669"/>
    <property type="project" value="TreeGrafter"/>
</dbReference>
<dbReference type="GO" id="GO:0089718">
    <property type="term" value="P:amino acid import across plasma membrane"/>
    <property type="evidence" value="ECO:0007669"/>
    <property type="project" value="TreeGrafter"/>
</dbReference>
<feature type="non-terminal residue" evidence="10">
    <location>
        <position position="1"/>
    </location>
</feature>
<organism evidence="10 11">
    <name type="scientific">Diploptera punctata</name>
    <name type="common">Pacific beetle cockroach</name>
    <dbReference type="NCBI Taxonomy" id="6984"/>
    <lineage>
        <taxon>Eukaryota</taxon>
        <taxon>Metazoa</taxon>
        <taxon>Ecdysozoa</taxon>
        <taxon>Arthropoda</taxon>
        <taxon>Hexapoda</taxon>
        <taxon>Insecta</taxon>
        <taxon>Pterygota</taxon>
        <taxon>Neoptera</taxon>
        <taxon>Polyneoptera</taxon>
        <taxon>Dictyoptera</taxon>
        <taxon>Blattodea</taxon>
        <taxon>Blaberoidea</taxon>
        <taxon>Blaberidae</taxon>
        <taxon>Diplopterinae</taxon>
        <taxon>Diploptera</taxon>
    </lineage>
</organism>
<dbReference type="Proteomes" id="UP001233999">
    <property type="component" value="Unassembled WGS sequence"/>
</dbReference>
<keyword evidence="3" id="KW-0813">Transport</keyword>
<evidence type="ECO:0000313" key="10">
    <source>
        <dbReference type="EMBL" id="KAJ9596671.1"/>
    </source>
</evidence>
<comment type="similarity">
    <text evidence="2">Belongs to the sodium:neurotransmitter symporter (SNF) (TC 2.A.22) family.</text>
</comment>
<dbReference type="GO" id="GO:0005886">
    <property type="term" value="C:plasma membrane"/>
    <property type="evidence" value="ECO:0007669"/>
    <property type="project" value="TreeGrafter"/>
</dbReference>
<feature type="binding site" evidence="8">
    <location>
        <position position="312"/>
    </location>
    <ligand>
        <name>Na(+)</name>
        <dbReference type="ChEBI" id="CHEBI:29101"/>
        <label>1</label>
    </ligand>
</feature>
<keyword evidence="4 9" id="KW-0812">Transmembrane</keyword>
<dbReference type="PROSITE" id="PS50267">
    <property type="entry name" value="NA_NEUROTRAN_SYMP_3"/>
    <property type="match status" value="1"/>
</dbReference>
<keyword evidence="5" id="KW-0769">Symport</keyword>
<dbReference type="GO" id="GO:0015179">
    <property type="term" value="F:L-amino acid transmembrane transporter activity"/>
    <property type="evidence" value="ECO:0007669"/>
    <property type="project" value="TreeGrafter"/>
</dbReference>
<accession>A0AAD8ADM5</accession>
<evidence type="ECO:0000256" key="2">
    <source>
        <dbReference type="ARBA" id="ARBA00006459"/>
    </source>
</evidence>
<evidence type="ECO:0000256" key="5">
    <source>
        <dbReference type="ARBA" id="ARBA00022847"/>
    </source>
</evidence>
<dbReference type="GO" id="GO:0046872">
    <property type="term" value="F:metal ion binding"/>
    <property type="evidence" value="ECO:0007669"/>
    <property type="project" value="UniProtKB-KW"/>
</dbReference>
<sequence>EDTDLQGNYFIIFNRLGFSTLIVITLITIYYQVIIAWTIFYMAASFTSELPWGSCHHDFNTDQKHKIEVNAKLLKQLETSKELVVREKIYIWKEKDLIWKVLSSEEYFRDYALGINGADWEDFGSPRWQNVLCLLLSYIILYLCLMKGVESSGKAAYFTAIFPYIILIALLIRSTTLHGSYDGIMFYVTPDWSKLTDASVWGDAASQTFYALGIGCGSLVTLASYSRFKNNCHRDAFFVSIANALTSVLAGFVVFATLGFLAKELDVGVDEVVASGPGLAFVTYAEAVLHMPIPTLWGILFFFMLFTLGIGSQ</sequence>
<dbReference type="PRINTS" id="PR00176">
    <property type="entry name" value="NANEUSMPORT"/>
</dbReference>
<evidence type="ECO:0000256" key="3">
    <source>
        <dbReference type="ARBA" id="ARBA00022448"/>
    </source>
</evidence>
<protein>
    <submittedName>
        <fullName evidence="10">Uncharacterized protein</fullName>
    </submittedName>
</protein>
<dbReference type="InterPro" id="IPR000175">
    <property type="entry name" value="Na/ntran_symport"/>
</dbReference>
<evidence type="ECO:0000256" key="8">
    <source>
        <dbReference type="PIRSR" id="PIRSR600175-1"/>
    </source>
</evidence>
<dbReference type="PANTHER" id="PTHR11616">
    <property type="entry name" value="SODIUM/CHLORIDE DEPENDENT TRANSPORTER"/>
    <property type="match status" value="1"/>
</dbReference>
<dbReference type="PANTHER" id="PTHR11616:SF236">
    <property type="entry name" value="TRANSPORTER"/>
    <property type="match status" value="1"/>
</dbReference>
<dbReference type="GO" id="GO:0015187">
    <property type="term" value="F:glycine transmembrane transporter activity"/>
    <property type="evidence" value="ECO:0007669"/>
    <property type="project" value="TreeGrafter"/>
</dbReference>
<feature type="binding site" evidence="8">
    <location>
        <position position="308"/>
    </location>
    <ligand>
        <name>Na(+)</name>
        <dbReference type="ChEBI" id="CHEBI:29101"/>
        <label>1</label>
    </ligand>
</feature>
<dbReference type="Pfam" id="PF00209">
    <property type="entry name" value="SNF"/>
    <property type="match status" value="1"/>
</dbReference>
<keyword evidence="6 9" id="KW-1133">Transmembrane helix</keyword>
<dbReference type="SUPFAM" id="SSF161070">
    <property type="entry name" value="SNF-like"/>
    <property type="match status" value="1"/>
</dbReference>
<feature type="non-terminal residue" evidence="10">
    <location>
        <position position="313"/>
    </location>
</feature>
<name>A0AAD8ADM5_DIPPU</name>
<feature type="transmembrane region" description="Helical" evidence="9">
    <location>
        <begin position="157"/>
        <end position="176"/>
    </location>
</feature>
<reference evidence="10" key="1">
    <citation type="journal article" date="2023" name="IScience">
        <title>Live-bearing cockroach genome reveals convergent evolutionary mechanisms linked to viviparity in insects and beyond.</title>
        <authorList>
            <person name="Fouks B."/>
            <person name="Harrison M.C."/>
            <person name="Mikhailova A.A."/>
            <person name="Marchal E."/>
            <person name="English S."/>
            <person name="Carruthers M."/>
            <person name="Jennings E.C."/>
            <person name="Chiamaka E.L."/>
            <person name="Frigard R.A."/>
            <person name="Pippel M."/>
            <person name="Attardo G.M."/>
            <person name="Benoit J.B."/>
            <person name="Bornberg-Bauer E."/>
            <person name="Tobe S.S."/>
        </authorList>
    </citation>
    <scope>NUCLEOTIDE SEQUENCE</scope>
    <source>
        <strain evidence="10">Stay&amp;Tobe</strain>
    </source>
</reference>
<evidence type="ECO:0000313" key="11">
    <source>
        <dbReference type="Proteomes" id="UP001233999"/>
    </source>
</evidence>
<evidence type="ECO:0000256" key="1">
    <source>
        <dbReference type="ARBA" id="ARBA00004141"/>
    </source>
</evidence>
<dbReference type="InterPro" id="IPR037272">
    <property type="entry name" value="SNS_sf"/>
</dbReference>
<feature type="binding site" evidence="8">
    <location>
        <position position="243"/>
    </location>
    <ligand>
        <name>Na(+)</name>
        <dbReference type="ChEBI" id="CHEBI:29101"/>
        <label>1</label>
    </ligand>
</feature>
<feature type="transmembrane region" description="Helical" evidence="9">
    <location>
        <begin position="21"/>
        <end position="44"/>
    </location>
</feature>
<keyword evidence="8" id="KW-0479">Metal-binding</keyword>
<evidence type="ECO:0000256" key="4">
    <source>
        <dbReference type="ARBA" id="ARBA00022692"/>
    </source>
</evidence>
<comment type="caution">
    <text evidence="10">The sequence shown here is derived from an EMBL/GenBank/DDBJ whole genome shotgun (WGS) entry which is preliminary data.</text>
</comment>
<evidence type="ECO:0000256" key="6">
    <source>
        <dbReference type="ARBA" id="ARBA00022989"/>
    </source>
</evidence>
<dbReference type="PROSITE" id="PS00754">
    <property type="entry name" value="NA_NEUROTRAN_SYMP_2"/>
    <property type="match status" value="1"/>
</dbReference>
<evidence type="ECO:0000256" key="9">
    <source>
        <dbReference type="SAM" id="Phobius"/>
    </source>
</evidence>
<feature type="transmembrane region" description="Helical" evidence="9">
    <location>
        <begin position="291"/>
        <end position="311"/>
    </location>
</feature>
<evidence type="ECO:0000256" key="7">
    <source>
        <dbReference type="ARBA" id="ARBA00023136"/>
    </source>
</evidence>
<dbReference type="AlphaFoldDB" id="A0AAD8ADM5"/>
<feature type="transmembrane region" description="Helical" evidence="9">
    <location>
        <begin position="208"/>
        <end position="225"/>
    </location>
</feature>
<feature type="transmembrane region" description="Helical" evidence="9">
    <location>
        <begin position="237"/>
        <end position="262"/>
    </location>
</feature>
<reference evidence="10" key="2">
    <citation type="submission" date="2023-05" db="EMBL/GenBank/DDBJ databases">
        <authorList>
            <person name="Fouks B."/>
        </authorList>
    </citation>
    <scope>NUCLEOTIDE SEQUENCE</scope>
    <source>
        <strain evidence="10">Stay&amp;Tobe</strain>
        <tissue evidence="10">Testes</tissue>
    </source>
</reference>